<dbReference type="Gene3D" id="3.40.50.1820">
    <property type="entry name" value="alpha/beta hydrolase"/>
    <property type="match status" value="1"/>
</dbReference>
<dbReference type="InterPro" id="IPR012908">
    <property type="entry name" value="PGAP1-ab_dom-like"/>
</dbReference>
<organism evidence="13 14">
    <name type="scientific">Sanghuangporus baumii</name>
    <name type="common">Phellinus baumii</name>
    <dbReference type="NCBI Taxonomy" id="108892"/>
    <lineage>
        <taxon>Eukaryota</taxon>
        <taxon>Fungi</taxon>
        <taxon>Dikarya</taxon>
        <taxon>Basidiomycota</taxon>
        <taxon>Agaricomycotina</taxon>
        <taxon>Agaricomycetes</taxon>
        <taxon>Hymenochaetales</taxon>
        <taxon>Hymenochaetaceae</taxon>
        <taxon>Sanghuangporus</taxon>
    </lineage>
</organism>
<evidence type="ECO:0000313" key="14">
    <source>
        <dbReference type="Proteomes" id="UP000757232"/>
    </source>
</evidence>
<proteinExistence type="inferred from homology"/>
<keyword evidence="4" id="KW-0812">Transmembrane</keyword>
<keyword evidence="9 10" id="KW-0472">Membrane</keyword>
<evidence type="ECO:0000256" key="9">
    <source>
        <dbReference type="ARBA" id="ARBA00023136"/>
    </source>
</evidence>
<accession>A0A9Q5HR65</accession>
<keyword evidence="8" id="KW-1133">Transmembrane helix</keyword>
<gene>
    <name evidence="13" type="ORF">A7U60_g8477</name>
</gene>
<dbReference type="Proteomes" id="UP000757232">
    <property type="component" value="Unassembled WGS sequence"/>
</dbReference>
<feature type="domain" description="GPI inositol-deacylase PGAP1-like alpha/beta" evidence="12">
    <location>
        <begin position="95"/>
        <end position="261"/>
    </location>
</feature>
<dbReference type="GO" id="GO:0006888">
    <property type="term" value="P:endoplasmic reticulum to Golgi vesicle-mediated transport"/>
    <property type="evidence" value="ECO:0007669"/>
    <property type="project" value="TreeGrafter"/>
</dbReference>
<dbReference type="PANTHER" id="PTHR15495">
    <property type="entry name" value="NEGATIVE REGULATOR OF VESICLE FORMATION-RELATED"/>
    <property type="match status" value="1"/>
</dbReference>
<dbReference type="PANTHER" id="PTHR15495:SF7">
    <property type="entry name" value="GPI INOSITOL-DEACYLASE"/>
    <property type="match status" value="1"/>
</dbReference>
<evidence type="ECO:0000256" key="1">
    <source>
        <dbReference type="ARBA" id="ARBA00004477"/>
    </source>
</evidence>
<keyword evidence="5 10" id="KW-0378">Hydrolase</keyword>
<dbReference type="AlphaFoldDB" id="A0A9Q5HR65"/>
<evidence type="ECO:0000256" key="11">
    <source>
        <dbReference type="SAM" id="SignalP"/>
    </source>
</evidence>
<evidence type="ECO:0000256" key="7">
    <source>
        <dbReference type="ARBA" id="ARBA00022927"/>
    </source>
</evidence>
<protein>
    <recommendedName>
        <fullName evidence="10">GPI inositol-deacylase</fullName>
        <ecNumber evidence="10">3.1.-.-</ecNumber>
    </recommendedName>
</protein>
<dbReference type="GO" id="GO:0050185">
    <property type="term" value="F:phosphatidylinositol deacylase activity"/>
    <property type="evidence" value="ECO:0007669"/>
    <property type="project" value="TreeGrafter"/>
</dbReference>
<dbReference type="OrthoDB" id="348976at2759"/>
<keyword evidence="11" id="KW-0732">Signal</keyword>
<feature type="signal peptide" evidence="11">
    <location>
        <begin position="1"/>
        <end position="22"/>
    </location>
</feature>
<keyword evidence="7 10" id="KW-0653">Protein transport</keyword>
<evidence type="ECO:0000259" key="12">
    <source>
        <dbReference type="Pfam" id="PF07819"/>
    </source>
</evidence>
<evidence type="ECO:0000256" key="10">
    <source>
        <dbReference type="RuleBase" id="RU365011"/>
    </source>
</evidence>
<dbReference type="SUPFAM" id="SSF53474">
    <property type="entry name" value="alpha/beta-Hydrolases"/>
    <property type="match status" value="1"/>
</dbReference>
<dbReference type="EC" id="3.1.-.-" evidence="10"/>
<reference evidence="13" key="1">
    <citation type="submission" date="2016-06" db="EMBL/GenBank/DDBJ databases">
        <title>Draft Genome sequence of the fungus Inonotus baumii.</title>
        <authorList>
            <person name="Zhu H."/>
            <person name="Lin W."/>
        </authorList>
    </citation>
    <scope>NUCLEOTIDE SEQUENCE</scope>
    <source>
        <strain evidence="13">821</strain>
    </source>
</reference>
<keyword evidence="3 10" id="KW-0813">Transport</keyword>
<evidence type="ECO:0000256" key="8">
    <source>
        <dbReference type="ARBA" id="ARBA00022989"/>
    </source>
</evidence>
<dbReference type="InterPro" id="IPR029058">
    <property type="entry name" value="AB_hydrolase_fold"/>
</dbReference>
<dbReference type="Pfam" id="PF07819">
    <property type="entry name" value="PGAP1"/>
    <property type="match status" value="1"/>
</dbReference>
<dbReference type="EMBL" id="LNZH02000215">
    <property type="protein sequence ID" value="OCB84491.1"/>
    <property type="molecule type" value="Genomic_DNA"/>
</dbReference>
<evidence type="ECO:0000256" key="3">
    <source>
        <dbReference type="ARBA" id="ARBA00022448"/>
    </source>
</evidence>
<dbReference type="GO" id="GO:0005789">
    <property type="term" value="C:endoplasmic reticulum membrane"/>
    <property type="evidence" value="ECO:0007669"/>
    <property type="project" value="UniProtKB-SubCell"/>
</dbReference>
<evidence type="ECO:0000256" key="2">
    <source>
        <dbReference type="ARBA" id="ARBA00006931"/>
    </source>
</evidence>
<dbReference type="InterPro" id="IPR039529">
    <property type="entry name" value="PGAP1/BST1"/>
</dbReference>
<sequence length="580" mass="64814">MLRVVFLSGAALVLTLLLAYSAFDTPAKISPQGCRMSYMSPSYVLLAGFNASWTSSSLASRYRLMLYREVGWDPQNEVRLHCIDKVLESENELPYTVDFNEDLSAFHGPTLASQRQYSADAISYILSLYPPDTKIIILGHSMGGMVATALLPASQIATIITMSTPHGVPPARFDSRMDAIYTDVQMRLAYDPIPILSLCGGITDTMIPSEFCALPPDAGDNSGYREMVFTSSLEGCWSGLGHREMVWCHQVRWRVARAVLELGSSRTSHDIGQILDYWFRDGIDPSKLEFRDADTTAIAIKDPISVSEEVLPLIIKNPRGFNSFKLKIPYDDRNDRIRNLVIYFSQGTILSVSPADPLPLKMSIHLCRDEVVPDTVDGPIPICELIAPSSLRLIPNPDSGKSFPVPHEGVDEPDGVVVFTAQLPPRHNEFPEEWIQIEVQSDTNKGWAVATIENEHSLANYANSFAPLFRVIDVHLDPTSLKTDISFPSLLSNVLIVYRARAKLSGSCKGSYNAESFRFSDQKDPCVQIRCFLRFCCIHLVRMKAISIAYWRVDHSFCTVILPHPSFPYQINFADFTQED</sequence>
<comment type="caution">
    <text evidence="13">The sequence shown here is derived from an EMBL/GenBank/DDBJ whole genome shotgun (WGS) entry which is preliminary data.</text>
</comment>
<evidence type="ECO:0000256" key="4">
    <source>
        <dbReference type="ARBA" id="ARBA00022692"/>
    </source>
</evidence>
<keyword evidence="14" id="KW-1185">Reference proteome</keyword>
<evidence type="ECO:0000256" key="6">
    <source>
        <dbReference type="ARBA" id="ARBA00022824"/>
    </source>
</evidence>
<comment type="similarity">
    <text evidence="2 10">Belongs to the GPI inositol-deacylase family.</text>
</comment>
<dbReference type="GO" id="GO:0015031">
    <property type="term" value="P:protein transport"/>
    <property type="evidence" value="ECO:0007669"/>
    <property type="project" value="UniProtKB-KW"/>
</dbReference>
<evidence type="ECO:0000256" key="5">
    <source>
        <dbReference type="ARBA" id="ARBA00022801"/>
    </source>
</evidence>
<dbReference type="GO" id="GO:0006505">
    <property type="term" value="P:GPI anchor metabolic process"/>
    <property type="evidence" value="ECO:0007669"/>
    <property type="project" value="TreeGrafter"/>
</dbReference>
<comment type="subcellular location">
    <subcellularLocation>
        <location evidence="1">Endoplasmic reticulum membrane</location>
        <topology evidence="1">Multi-pass membrane protein</topology>
    </subcellularLocation>
</comment>
<comment type="function">
    <text evidence="10">Involved in inositol deacylation of GPI-anchored proteins which plays important roles in the quality control and ER-associated degradation of GPI-anchored proteins.</text>
</comment>
<name>A0A9Q5HR65_SANBA</name>
<keyword evidence="6 10" id="KW-0256">Endoplasmic reticulum</keyword>
<evidence type="ECO:0000313" key="13">
    <source>
        <dbReference type="EMBL" id="OCB84491.1"/>
    </source>
</evidence>
<feature type="chain" id="PRO_5040132470" description="GPI inositol-deacylase" evidence="11">
    <location>
        <begin position="23"/>
        <end position="580"/>
    </location>
</feature>